<dbReference type="InterPro" id="IPR023753">
    <property type="entry name" value="FAD/NAD-binding_dom"/>
</dbReference>
<reference evidence="8 9" key="1">
    <citation type="submission" date="2016-11" db="EMBL/GenBank/DDBJ databases">
        <title>Comparative genomics of Acidibacillus ferroxidans species.</title>
        <authorList>
            <person name="Oliveira G."/>
            <person name="Nunes G."/>
            <person name="Oliveira R."/>
            <person name="Araujo F."/>
            <person name="Salim A."/>
            <person name="Scholte L."/>
            <person name="Morais D."/>
            <person name="Nancucheo I."/>
            <person name="Johnson D.B."/>
            <person name="Grail B."/>
            <person name="Bittencourt J."/>
            <person name="Valadares R."/>
        </authorList>
    </citation>
    <scope>NUCLEOTIDE SEQUENCE [LARGE SCALE GENOMIC DNA]</scope>
    <source>
        <strain evidence="8 9">Y002</strain>
    </source>
</reference>
<protein>
    <recommendedName>
        <fullName evidence="7">Rhodanese domain-containing protein</fullName>
    </recommendedName>
</protein>
<dbReference type="SMART" id="SM00450">
    <property type="entry name" value="RHOD"/>
    <property type="match status" value="1"/>
</dbReference>
<dbReference type="InterPro" id="IPR036188">
    <property type="entry name" value="FAD/NAD-bd_sf"/>
</dbReference>
<dbReference type="SUPFAM" id="SSF55424">
    <property type="entry name" value="FAD/NAD-linked reductases, dimerisation (C-terminal) domain"/>
    <property type="match status" value="1"/>
</dbReference>
<dbReference type="GO" id="GO:0016491">
    <property type="term" value="F:oxidoreductase activity"/>
    <property type="evidence" value="ECO:0007669"/>
    <property type="project" value="UniProtKB-KW"/>
</dbReference>
<dbReference type="Proteomes" id="UP000245380">
    <property type="component" value="Unassembled WGS sequence"/>
</dbReference>
<dbReference type="PROSITE" id="PS50206">
    <property type="entry name" value="RHODANESE_3"/>
    <property type="match status" value="1"/>
</dbReference>
<dbReference type="Pfam" id="PF02852">
    <property type="entry name" value="Pyr_redox_dim"/>
    <property type="match status" value="1"/>
</dbReference>
<keyword evidence="3" id="KW-0285">Flavoprotein</keyword>
<keyword evidence="6" id="KW-0676">Redox-active center</keyword>
<dbReference type="Gene3D" id="3.50.50.60">
    <property type="entry name" value="FAD/NAD(P)-binding domain"/>
    <property type="match status" value="2"/>
</dbReference>
<keyword evidence="5" id="KW-0560">Oxidoreductase</keyword>
<dbReference type="Pfam" id="PF00581">
    <property type="entry name" value="Rhodanese"/>
    <property type="match status" value="1"/>
</dbReference>
<comment type="caution">
    <text evidence="8">The sequence shown here is derived from an EMBL/GenBank/DDBJ whole genome shotgun (WGS) entry which is preliminary data.</text>
</comment>
<proteinExistence type="inferred from homology"/>
<comment type="cofactor">
    <cofactor evidence="1">
        <name>FAD</name>
        <dbReference type="ChEBI" id="CHEBI:57692"/>
    </cofactor>
</comment>
<evidence type="ECO:0000256" key="6">
    <source>
        <dbReference type="ARBA" id="ARBA00023284"/>
    </source>
</evidence>
<feature type="domain" description="Rhodanese" evidence="7">
    <location>
        <begin position="467"/>
        <end position="545"/>
    </location>
</feature>
<organism evidence="8 9">
    <name type="scientific">Sulfoacidibacillus thermotolerans</name>
    <name type="common">Acidibacillus sulfuroxidans</name>
    <dbReference type="NCBI Taxonomy" id="1765684"/>
    <lineage>
        <taxon>Bacteria</taxon>
        <taxon>Bacillati</taxon>
        <taxon>Bacillota</taxon>
        <taxon>Bacilli</taxon>
        <taxon>Bacillales</taxon>
        <taxon>Alicyclobacillaceae</taxon>
        <taxon>Sulfoacidibacillus</taxon>
    </lineage>
</organism>
<dbReference type="PANTHER" id="PTHR43429">
    <property type="entry name" value="PYRIDINE NUCLEOTIDE-DISULFIDE OXIDOREDUCTASE DOMAIN-CONTAINING"/>
    <property type="match status" value="1"/>
</dbReference>
<dbReference type="SUPFAM" id="SSF52821">
    <property type="entry name" value="Rhodanese/Cell cycle control phosphatase"/>
    <property type="match status" value="1"/>
</dbReference>
<evidence type="ECO:0000259" key="7">
    <source>
        <dbReference type="PROSITE" id="PS50206"/>
    </source>
</evidence>
<dbReference type="PANTHER" id="PTHR43429:SF1">
    <property type="entry name" value="NAD(P)H SULFUR OXIDOREDUCTASE (COA-DEPENDENT)"/>
    <property type="match status" value="1"/>
</dbReference>
<evidence type="ECO:0000256" key="2">
    <source>
        <dbReference type="ARBA" id="ARBA00009130"/>
    </source>
</evidence>
<sequence>MEGSRSLRVVIVGGVALGAGAAAKVRRMDESANIVLIEKGPHVSFANCGLPYYLGGVIADRNDLLLHTPASLRARFNIDVRTRQEVIGIDRTRKVVQVRDLPTGNMYEEPYDKLVLALGAKPLLPPIPGLQLPGVFTVRNVPDVDAIKQWIDLYDAKRVAVIGAGFIGIEIVENLRDLGLSVTLIEKSTQILPPFDEEMTTRVYDELERMGVATILGDGVAAFHGEDRAQTVVLESGKEVAADLFILGLGVRPDVQIAKEAGLELGVAGAVKVNDYLQTSDPDIYSGGDMAEVKYLVDGKMRWIALAGSANKQARIIGMNVCGSRVKFRGSLGTSIVKFGSVTIGMTGMSEKATKATGIPYFVSYVTAGHHASYYPGAHNLTIKLVVEESTGRIIGGQVVGREGVDKRVDVIATAIFGRMTVEDLADLDLAYAPPFSAAKDPVIMAGMAAEHLYDGTVEALNELPKDLAKWQIVDVRRPDEVAAGMIAGAINIPLDELRQRLSELDSKKPILLYCQGGQRSYFAYQMLKGQGFSRVYNLSGGYIVQKLREQQNGNPSLVTAG</sequence>
<dbReference type="SUPFAM" id="SSF51905">
    <property type="entry name" value="FAD/NAD(P)-binding domain"/>
    <property type="match status" value="2"/>
</dbReference>
<dbReference type="InterPro" id="IPR001763">
    <property type="entry name" value="Rhodanese-like_dom"/>
</dbReference>
<gene>
    <name evidence="8" type="ORF">BM613_03870</name>
</gene>
<name>A0A2U3DAS1_SULT2</name>
<dbReference type="PRINTS" id="PR00411">
    <property type="entry name" value="PNDRDTASEI"/>
</dbReference>
<keyword evidence="9" id="KW-1185">Reference proteome</keyword>
<dbReference type="Pfam" id="PF07992">
    <property type="entry name" value="Pyr_redox_2"/>
    <property type="match status" value="1"/>
</dbReference>
<dbReference type="PRINTS" id="PR00368">
    <property type="entry name" value="FADPNR"/>
</dbReference>
<dbReference type="AlphaFoldDB" id="A0A2U3DAS1"/>
<evidence type="ECO:0000256" key="5">
    <source>
        <dbReference type="ARBA" id="ARBA00023002"/>
    </source>
</evidence>
<dbReference type="EMBL" id="MPDK01000004">
    <property type="protein sequence ID" value="PWI58365.1"/>
    <property type="molecule type" value="Genomic_DNA"/>
</dbReference>
<evidence type="ECO:0000256" key="1">
    <source>
        <dbReference type="ARBA" id="ARBA00001974"/>
    </source>
</evidence>
<dbReference type="InterPro" id="IPR050260">
    <property type="entry name" value="FAD-bd_OxRdtase"/>
</dbReference>
<dbReference type="InterPro" id="IPR016156">
    <property type="entry name" value="FAD/NAD-linked_Rdtase_dimer_sf"/>
</dbReference>
<dbReference type="InterPro" id="IPR004099">
    <property type="entry name" value="Pyr_nucl-diS_OxRdtase_dimer"/>
</dbReference>
<evidence type="ECO:0000313" key="9">
    <source>
        <dbReference type="Proteomes" id="UP000245380"/>
    </source>
</evidence>
<dbReference type="Gene3D" id="3.40.250.10">
    <property type="entry name" value="Rhodanese-like domain"/>
    <property type="match status" value="1"/>
</dbReference>
<accession>A0A2U3DAS1</accession>
<evidence type="ECO:0000313" key="8">
    <source>
        <dbReference type="EMBL" id="PWI58365.1"/>
    </source>
</evidence>
<keyword evidence="4" id="KW-0274">FAD</keyword>
<dbReference type="OrthoDB" id="9802028at2"/>
<dbReference type="InterPro" id="IPR036873">
    <property type="entry name" value="Rhodanese-like_dom_sf"/>
</dbReference>
<evidence type="ECO:0000256" key="4">
    <source>
        <dbReference type="ARBA" id="ARBA00022827"/>
    </source>
</evidence>
<dbReference type="RefSeq" id="WP_109429869.1">
    <property type="nucleotide sequence ID" value="NZ_MPDK01000004.1"/>
</dbReference>
<comment type="similarity">
    <text evidence="2">Belongs to the class-III pyridine nucleotide-disulfide oxidoreductase family.</text>
</comment>
<evidence type="ECO:0000256" key="3">
    <source>
        <dbReference type="ARBA" id="ARBA00022630"/>
    </source>
</evidence>